<dbReference type="InterPro" id="IPR036890">
    <property type="entry name" value="HATPase_C_sf"/>
</dbReference>
<dbReference type="InterPro" id="IPR003660">
    <property type="entry name" value="HAMP_dom"/>
</dbReference>
<dbReference type="Pfam" id="PF06580">
    <property type="entry name" value="His_kinase"/>
    <property type="match status" value="1"/>
</dbReference>
<dbReference type="Gene3D" id="3.30.565.10">
    <property type="entry name" value="Histidine kinase-like ATPase, C-terminal domain"/>
    <property type="match status" value="1"/>
</dbReference>
<evidence type="ECO:0000256" key="10">
    <source>
        <dbReference type="ARBA" id="ARBA00023012"/>
    </source>
</evidence>
<dbReference type="SUPFAM" id="SSF158472">
    <property type="entry name" value="HAMP domain-like"/>
    <property type="match status" value="1"/>
</dbReference>
<evidence type="ECO:0000256" key="1">
    <source>
        <dbReference type="ARBA" id="ARBA00004651"/>
    </source>
</evidence>
<evidence type="ECO:0000256" key="5">
    <source>
        <dbReference type="ARBA" id="ARBA00022692"/>
    </source>
</evidence>
<evidence type="ECO:0000256" key="8">
    <source>
        <dbReference type="ARBA" id="ARBA00022840"/>
    </source>
</evidence>
<evidence type="ECO:0000313" key="16">
    <source>
        <dbReference type="Proteomes" id="UP000564644"/>
    </source>
</evidence>
<keyword evidence="2" id="KW-1003">Cell membrane</keyword>
<keyword evidence="5 13" id="KW-0812">Transmembrane</keyword>
<dbReference type="Pfam" id="PF02518">
    <property type="entry name" value="HATPase_c"/>
    <property type="match status" value="1"/>
</dbReference>
<dbReference type="AlphaFoldDB" id="A0A7X0VXQ4"/>
<accession>A0A7X0VXQ4</accession>
<reference evidence="15 16" key="1">
    <citation type="submission" date="2020-08" db="EMBL/GenBank/DDBJ databases">
        <title>Cohnella phylogeny.</title>
        <authorList>
            <person name="Dunlap C."/>
        </authorList>
    </citation>
    <scope>NUCLEOTIDE SEQUENCE [LARGE SCALE GENOMIC DNA]</scope>
    <source>
        <strain evidence="15 16">CBP 2801</strain>
    </source>
</reference>
<keyword evidence="10" id="KW-0902">Two-component regulatory system</keyword>
<dbReference type="GO" id="GO:0000155">
    <property type="term" value="F:phosphorelay sensor kinase activity"/>
    <property type="evidence" value="ECO:0007669"/>
    <property type="project" value="InterPro"/>
</dbReference>
<dbReference type="EMBL" id="JACJVO010000032">
    <property type="protein sequence ID" value="MBB6734226.1"/>
    <property type="molecule type" value="Genomic_DNA"/>
</dbReference>
<dbReference type="SUPFAM" id="SSF55874">
    <property type="entry name" value="ATPase domain of HSP90 chaperone/DNA topoisomerase II/histidine kinase"/>
    <property type="match status" value="1"/>
</dbReference>
<evidence type="ECO:0000256" key="9">
    <source>
        <dbReference type="ARBA" id="ARBA00022989"/>
    </source>
</evidence>
<keyword evidence="4" id="KW-0808">Transferase</keyword>
<name>A0A7X0VXQ4_9BACL</name>
<dbReference type="Pfam" id="PF00672">
    <property type="entry name" value="HAMP"/>
    <property type="match status" value="1"/>
</dbReference>
<dbReference type="InterPro" id="IPR003594">
    <property type="entry name" value="HATPase_dom"/>
</dbReference>
<dbReference type="InterPro" id="IPR010559">
    <property type="entry name" value="Sig_transdc_His_kin_internal"/>
</dbReference>
<dbReference type="Gene3D" id="6.10.340.10">
    <property type="match status" value="1"/>
</dbReference>
<organism evidence="15 16">
    <name type="scientific">Cohnella zeiphila</name>
    <dbReference type="NCBI Taxonomy" id="2761120"/>
    <lineage>
        <taxon>Bacteria</taxon>
        <taxon>Bacillati</taxon>
        <taxon>Bacillota</taxon>
        <taxon>Bacilli</taxon>
        <taxon>Bacillales</taxon>
        <taxon>Paenibacillaceae</taxon>
        <taxon>Cohnella</taxon>
    </lineage>
</organism>
<dbReference type="SMART" id="SM00387">
    <property type="entry name" value="HATPase_c"/>
    <property type="match status" value="1"/>
</dbReference>
<keyword evidence="6" id="KW-0547">Nucleotide-binding</keyword>
<evidence type="ECO:0000256" key="12">
    <source>
        <dbReference type="SAM" id="Coils"/>
    </source>
</evidence>
<keyword evidence="11 13" id="KW-0472">Membrane</keyword>
<keyword evidence="7 15" id="KW-0418">Kinase</keyword>
<evidence type="ECO:0000259" key="14">
    <source>
        <dbReference type="PROSITE" id="PS50885"/>
    </source>
</evidence>
<feature type="coiled-coil region" evidence="12">
    <location>
        <begin position="345"/>
        <end position="372"/>
    </location>
</feature>
<comment type="caution">
    <text evidence="15">The sequence shown here is derived from an EMBL/GenBank/DDBJ whole genome shotgun (WGS) entry which is preliminary data.</text>
</comment>
<dbReference type="GO" id="GO:0005886">
    <property type="term" value="C:plasma membrane"/>
    <property type="evidence" value="ECO:0007669"/>
    <property type="project" value="UniProtKB-SubCell"/>
</dbReference>
<sequence>MRRGRIGARTKLLIWLIMPSLILEAAVIWLAQSNTTSFLRQTQNSALDGMVVQSVRMMESQMNDLVLNVLGIEKEIVYGGTKPEDWIRTMETAVMTRPELVRGIVYLGNDGLVAGYPEYFWDSFADKEIGIIRKQTKDPNNGVVWSEPFSSTMGATGLNSLVSIVTKQVADDDGRSMGVLAFVTDVTNIVQRGAAFAGNYDTRTLLYDRNDRLIYSITIVARNSYETLEYAERNTETLEAAKSYFDRSGQYYVISDMKQAPYWKAVVVGDVKTLQNKYRPIVRFAILILVLGSAGLIVLYFAVSWWFTKPIVSLTRGIRHIARGHLNHQFEVARPDEFGEMAREFNRMMRTIQDLIETLKKTEEQKRQADLQSLLSQINPHFLYNTLNTIDIMVDFKGKDDIHRMMAVLIRLLKYGLDRTSVLRSLGDEMTYVKDYLTILSARYDNRFSFEVENAPPELASARILKLILQPIVENAVFHGLHSLTGRPGRLSVKAVRSGSDLIIAVADNGVGMTKRRIGELLRLRPSSRREGSEAGQERSGGFRIGLRNVHERIQLYYGAGYGLSVHSEPDVGTTVTVRLRIIETEDGYDGSSLQAASGR</sequence>
<dbReference type="PANTHER" id="PTHR34220:SF11">
    <property type="entry name" value="SENSOR PROTEIN KINASE HPTS"/>
    <property type="match status" value="1"/>
</dbReference>
<dbReference type="GO" id="GO:0005524">
    <property type="term" value="F:ATP binding"/>
    <property type="evidence" value="ECO:0007669"/>
    <property type="project" value="UniProtKB-KW"/>
</dbReference>
<evidence type="ECO:0000256" key="13">
    <source>
        <dbReference type="SAM" id="Phobius"/>
    </source>
</evidence>
<dbReference type="CDD" id="cd06225">
    <property type="entry name" value="HAMP"/>
    <property type="match status" value="1"/>
</dbReference>
<proteinExistence type="predicted"/>
<dbReference type="InterPro" id="IPR050640">
    <property type="entry name" value="Bact_2-comp_sensor_kinase"/>
</dbReference>
<dbReference type="PANTHER" id="PTHR34220">
    <property type="entry name" value="SENSOR HISTIDINE KINASE YPDA"/>
    <property type="match status" value="1"/>
</dbReference>
<dbReference type="Proteomes" id="UP000564644">
    <property type="component" value="Unassembled WGS sequence"/>
</dbReference>
<keyword evidence="16" id="KW-1185">Reference proteome</keyword>
<dbReference type="PROSITE" id="PS50885">
    <property type="entry name" value="HAMP"/>
    <property type="match status" value="1"/>
</dbReference>
<dbReference type="SMART" id="SM00304">
    <property type="entry name" value="HAMP"/>
    <property type="match status" value="1"/>
</dbReference>
<evidence type="ECO:0000256" key="3">
    <source>
        <dbReference type="ARBA" id="ARBA00022553"/>
    </source>
</evidence>
<keyword evidence="3" id="KW-0597">Phosphoprotein</keyword>
<comment type="subcellular location">
    <subcellularLocation>
        <location evidence="1">Cell membrane</location>
        <topology evidence="1">Multi-pass membrane protein</topology>
    </subcellularLocation>
</comment>
<evidence type="ECO:0000256" key="11">
    <source>
        <dbReference type="ARBA" id="ARBA00023136"/>
    </source>
</evidence>
<keyword evidence="9 13" id="KW-1133">Transmembrane helix</keyword>
<evidence type="ECO:0000313" key="15">
    <source>
        <dbReference type="EMBL" id="MBB6734226.1"/>
    </source>
</evidence>
<feature type="domain" description="HAMP" evidence="14">
    <location>
        <begin position="305"/>
        <end position="357"/>
    </location>
</feature>
<evidence type="ECO:0000256" key="7">
    <source>
        <dbReference type="ARBA" id="ARBA00022777"/>
    </source>
</evidence>
<keyword evidence="8" id="KW-0067">ATP-binding</keyword>
<protein>
    <submittedName>
        <fullName evidence="15">Sensor histidine kinase</fullName>
    </submittedName>
</protein>
<gene>
    <name evidence="15" type="ORF">H7C18_25215</name>
</gene>
<dbReference type="RefSeq" id="WP_185131868.1">
    <property type="nucleotide sequence ID" value="NZ_JACJVO010000032.1"/>
</dbReference>
<feature type="transmembrane region" description="Helical" evidence="13">
    <location>
        <begin position="12"/>
        <end position="31"/>
    </location>
</feature>
<evidence type="ECO:0000256" key="6">
    <source>
        <dbReference type="ARBA" id="ARBA00022741"/>
    </source>
</evidence>
<evidence type="ECO:0000256" key="2">
    <source>
        <dbReference type="ARBA" id="ARBA00022475"/>
    </source>
</evidence>
<evidence type="ECO:0000256" key="4">
    <source>
        <dbReference type="ARBA" id="ARBA00022679"/>
    </source>
</evidence>
<keyword evidence="12" id="KW-0175">Coiled coil</keyword>
<feature type="transmembrane region" description="Helical" evidence="13">
    <location>
        <begin position="284"/>
        <end position="307"/>
    </location>
</feature>